<sequence length="200" mass="22991">MDLNSLKLFLEEELVLIPSELKEIQLAQKLKKQFEGQEEDEEDNIISEMGSSSQVASNGNLMEQEERAYLEKNQKLQYEGEIEKGLLIIYQGKQLDNNIREFLFKILGAISFSLKDIALVSSESLSIAQDNSIEQLDPHKVIVFGKINHTIAGLNTAFYEIITEGEREFLFADDLVAIFEDETLKRKLWKILQVFFNINK</sequence>
<comment type="caution">
    <text evidence="1">The sequence shown here is derived from an EMBL/GenBank/DDBJ whole genome shotgun (WGS) entry which is preliminary data.</text>
</comment>
<accession>A0ABV5J5P5</accession>
<organism evidence="1 2">
    <name type="scientific">Echinicola jeungdonensis</name>
    <dbReference type="NCBI Taxonomy" id="709343"/>
    <lineage>
        <taxon>Bacteria</taxon>
        <taxon>Pseudomonadati</taxon>
        <taxon>Bacteroidota</taxon>
        <taxon>Cytophagia</taxon>
        <taxon>Cytophagales</taxon>
        <taxon>Cyclobacteriaceae</taxon>
        <taxon>Echinicola</taxon>
    </lineage>
</organism>
<evidence type="ECO:0000313" key="1">
    <source>
        <dbReference type="EMBL" id="MFB9212151.1"/>
    </source>
</evidence>
<dbReference type="Proteomes" id="UP001589654">
    <property type="component" value="Unassembled WGS sequence"/>
</dbReference>
<protein>
    <submittedName>
        <fullName evidence="1">Uncharacterized protein</fullName>
    </submittedName>
</protein>
<keyword evidence="2" id="KW-1185">Reference proteome</keyword>
<evidence type="ECO:0000313" key="2">
    <source>
        <dbReference type="Proteomes" id="UP001589654"/>
    </source>
</evidence>
<gene>
    <name evidence="1" type="ORF">ACFFUR_10055</name>
</gene>
<reference evidence="1 2" key="1">
    <citation type="submission" date="2024-09" db="EMBL/GenBank/DDBJ databases">
        <authorList>
            <person name="Sun Q."/>
            <person name="Mori K."/>
        </authorList>
    </citation>
    <scope>NUCLEOTIDE SEQUENCE [LARGE SCALE GENOMIC DNA]</scope>
    <source>
        <strain evidence="1 2">CECT 7682</strain>
    </source>
</reference>
<name>A0ABV5J5P5_9BACT</name>
<dbReference type="EMBL" id="JBHMEW010000058">
    <property type="protein sequence ID" value="MFB9212151.1"/>
    <property type="molecule type" value="Genomic_DNA"/>
</dbReference>
<proteinExistence type="predicted"/>